<dbReference type="NCBIfam" id="TIGR01730">
    <property type="entry name" value="RND_mfp"/>
    <property type="match status" value="1"/>
</dbReference>
<evidence type="ECO:0000256" key="2">
    <source>
        <dbReference type="SAM" id="Coils"/>
    </source>
</evidence>
<dbReference type="Gene3D" id="2.40.30.170">
    <property type="match status" value="1"/>
</dbReference>
<dbReference type="InterPro" id="IPR058792">
    <property type="entry name" value="Beta-barrel_RND_2"/>
</dbReference>
<feature type="domain" description="CusB-like beta-barrel" evidence="3">
    <location>
        <begin position="223"/>
        <end position="293"/>
    </location>
</feature>
<feature type="domain" description="CzcB-like barrel-sandwich hybrid" evidence="4">
    <location>
        <begin position="92"/>
        <end position="215"/>
    </location>
</feature>
<comment type="similarity">
    <text evidence="1">Belongs to the membrane fusion protein (MFP) (TC 8.A.1) family.</text>
</comment>
<evidence type="ECO:0000259" key="3">
    <source>
        <dbReference type="Pfam" id="PF25954"/>
    </source>
</evidence>
<dbReference type="Pfam" id="PF25973">
    <property type="entry name" value="BSH_CzcB"/>
    <property type="match status" value="1"/>
</dbReference>
<keyword evidence="2" id="KW-0175">Coiled coil</keyword>
<evidence type="ECO:0000256" key="1">
    <source>
        <dbReference type="ARBA" id="ARBA00009477"/>
    </source>
</evidence>
<feature type="coiled-coil region" evidence="2">
    <location>
        <begin position="161"/>
        <end position="188"/>
    </location>
</feature>
<dbReference type="InterPro" id="IPR058647">
    <property type="entry name" value="BSH_CzcB-like"/>
</dbReference>
<dbReference type="Proteomes" id="UP001652564">
    <property type="component" value="Unassembled WGS sequence"/>
</dbReference>
<reference evidence="5 6" key="1">
    <citation type="submission" date="2022-10" db="EMBL/GenBank/DDBJ databases">
        <title>Defluviimonas sp. nov., isolated from ocean surface sediments.</title>
        <authorList>
            <person name="He W."/>
            <person name="Wang L."/>
            <person name="Zhang D.-F."/>
        </authorList>
    </citation>
    <scope>NUCLEOTIDE SEQUENCE [LARGE SCALE GENOMIC DNA]</scope>
    <source>
        <strain evidence="5 6">WL0050</strain>
    </source>
</reference>
<evidence type="ECO:0000313" key="5">
    <source>
        <dbReference type="EMBL" id="MCV2871496.1"/>
    </source>
</evidence>
<evidence type="ECO:0000313" key="6">
    <source>
        <dbReference type="Proteomes" id="UP001652564"/>
    </source>
</evidence>
<dbReference type="EMBL" id="JAOWKZ010000001">
    <property type="protein sequence ID" value="MCV2871496.1"/>
    <property type="molecule type" value="Genomic_DNA"/>
</dbReference>
<sequence length="378" mass="39490">MASHFKGHKVTAILVLVAATAWVATGKFASVGSEEAHAAQPAPEATSIELAQDDGAAPASALRTVAALTPVFQDHAREIRISGVTGADKRTVLAARSDGVIAALPITQGDMVTDDQVVMTVEGADVAAAVMTAEATLAQRTQELEVAEKLFKSGNTAELQLIKVRADKAAAEAALSQAEAAADRLNLRAPFTGIVDKVDVELGEWVQTGTPIATVLSLDPIVVRAEVSEVDIGFVSVNDRAGIRLVNGRQLEGKVRHVAREASTQTRTYPVEVELPNPDGAVPAGMTAEVSLYTRPERAVTVPRSVITLSTQGELGLRIVGPDNVAHFASVELIDDTPEGLVLTGVPEDARIIVLGQDLVRDGETVSVKDAASIALGD</sequence>
<accession>A0ABT2ZK53</accession>
<dbReference type="Gene3D" id="2.40.50.100">
    <property type="match status" value="1"/>
</dbReference>
<comment type="caution">
    <text evidence="5">The sequence shown here is derived from an EMBL/GenBank/DDBJ whole genome shotgun (WGS) entry which is preliminary data.</text>
</comment>
<dbReference type="Gene3D" id="2.40.420.20">
    <property type="match status" value="1"/>
</dbReference>
<protein>
    <submittedName>
        <fullName evidence="5">Efflux RND transporter periplasmic adaptor subunit</fullName>
    </submittedName>
</protein>
<keyword evidence="6" id="KW-1185">Reference proteome</keyword>
<evidence type="ECO:0000259" key="4">
    <source>
        <dbReference type="Pfam" id="PF25973"/>
    </source>
</evidence>
<proteinExistence type="inferred from homology"/>
<organism evidence="5 6">
    <name type="scientific">Albidovulum litorale</name>
    <dbReference type="NCBI Taxonomy" id="2984134"/>
    <lineage>
        <taxon>Bacteria</taxon>
        <taxon>Pseudomonadati</taxon>
        <taxon>Pseudomonadota</taxon>
        <taxon>Alphaproteobacteria</taxon>
        <taxon>Rhodobacterales</taxon>
        <taxon>Paracoccaceae</taxon>
        <taxon>Albidovulum</taxon>
    </lineage>
</organism>
<name>A0ABT2ZK53_9RHOB</name>
<dbReference type="SUPFAM" id="SSF111369">
    <property type="entry name" value="HlyD-like secretion proteins"/>
    <property type="match status" value="1"/>
</dbReference>
<dbReference type="Gene3D" id="1.10.287.470">
    <property type="entry name" value="Helix hairpin bin"/>
    <property type="match status" value="1"/>
</dbReference>
<gene>
    <name evidence="5" type="ORF">OEZ71_04215</name>
</gene>
<dbReference type="PANTHER" id="PTHR30469:SF29">
    <property type="entry name" value="BLR2860 PROTEIN"/>
    <property type="match status" value="1"/>
</dbReference>
<dbReference type="InterPro" id="IPR006143">
    <property type="entry name" value="RND_pump_MFP"/>
</dbReference>
<dbReference type="RefSeq" id="WP_263738666.1">
    <property type="nucleotide sequence ID" value="NZ_JAOWKZ010000001.1"/>
</dbReference>
<dbReference type="PANTHER" id="PTHR30469">
    <property type="entry name" value="MULTIDRUG RESISTANCE PROTEIN MDTA"/>
    <property type="match status" value="1"/>
</dbReference>
<dbReference type="Pfam" id="PF25954">
    <property type="entry name" value="Beta-barrel_RND_2"/>
    <property type="match status" value="1"/>
</dbReference>